<dbReference type="Gene3D" id="1.25.40.20">
    <property type="entry name" value="Ankyrin repeat-containing domain"/>
    <property type="match status" value="3"/>
</dbReference>
<dbReference type="Pfam" id="PF22939">
    <property type="entry name" value="WHD_GPIID"/>
    <property type="match status" value="1"/>
</dbReference>
<dbReference type="EMBL" id="PVWQ01000004">
    <property type="protein sequence ID" value="RDW84032.1"/>
    <property type="molecule type" value="Genomic_DNA"/>
</dbReference>
<reference evidence="5 6" key="1">
    <citation type="journal article" date="2018" name="IMA Fungus">
        <title>IMA Genome-F 9: Draft genome sequence of Annulohypoxylon stygium, Aspergillus mulundensis, Berkeleyomyces basicola (syn. Thielaviopsis basicola), Ceratocystis smalleyi, two Cercospora beticola strains, Coleophoma cylindrospora, Fusarium fracticaudum, Phialophora cf. hyalina, and Morchella septimelata.</title>
        <authorList>
            <person name="Wingfield B.D."/>
            <person name="Bills G.F."/>
            <person name="Dong Y."/>
            <person name="Huang W."/>
            <person name="Nel W.J."/>
            <person name="Swalarsk-Parry B.S."/>
            <person name="Vaghefi N."/>
            <person name="Wilken P.M."/>
            <person name="An Z."/>
            <person name="de Beer Z.W."/>
            <person name="De Vos L."/>
            <person name="Chen L."/>
            <person name="Duong T.A."/>
            <person name="Gao Y."/>
            <person name="Hammerbacher A."/>
            <person name="Kikkert J.R."/>
            <person name="Li Y."/>
            <person name="Li H."/>
            <person name="Li K."/>
            <person name="Li Q."/>
            <person name="Liu X."/>
            <person name="Ma X."/>
            <person name="Naidoo K."/>
            <person name="Pethybridge S.J."/>
            <person name="Sun J."/>
            <person name="Steenkamp E.T."/>
            <person name="van der Nest M.A."/>
            <person name="van Wyk S."/>
            <person name="Wingfield M.J."/>
            <person name="Xiong C."/>
            <person name="Yue Q."/>
            <person name="Zhang X."/>
        </authorList>
    </citation>
    <scope>NUCLEOTIDE SEQUENCE [LARGE SCALE GENOMIC DNA]</scope>
    <source>
        <strain evidence="5 6">DSM 5745</strain>
    </source>
</reference>
<dbReference type="SUPFAM" id="SSF52540">
    <property type="entry name" value="P-loop containing nucleoside triphosphate hydrolases"/>
    <property type="match status" value="1"/>
</dbReference>
<dbReference type="InterPro" id="IPR027417">
    <property type="entry name" value="P-loop_NTPase"/>
</dbReference>
<feature type="repeat" description="ANK" evidence="2">
    <location>
        <begin position="1084"/>
        <end position="1106"/>
    </location>
</feature>
<dbReference type="Pfam" id="PF12796">
    <property type="entry name" value="Ank_2"/>
    <property type="match status" value="3"/>
</dbReference>
<protein>
    <submittedName>
        <fullName evidence="5">Uncharacterized protein</fullName>
    </submittedName>
</protein>
<dbReference type="SMART" id="SM00248">
    <property type="entry name" value="ANK"/>
    <property type="match status" value="12"/>
</dbReference>
<dbReference type="PROSITE" id="PS50297">
    <property type="entry name" value="ANK_REP_REGION"/>
    <property type="match status" value="2"/>
</dbReference>
<dbReference type="GeneID" id="38114728"/>
<evidence type="ECO:0000256" key="2">
    <source>
        <dbReference type="PROSITE-ProRule" id="PRU00023"/>
    </source>
</evidence>
<comment type="caution">
    <text evidence="5">The sequence shown here is derived from an EMBL/GenBank/DDBJ whole genome shotgun (WGS) entry which is preliminary data.</text>
</comment>
<dbReference type="PROSITE" id="PS50088">
    <property type="entry name" value="ANK_REPEAT"/>
    <property type="match status" value="2"/>
</dbReference>
<dbReference type="InterPro" id="IPR002110">
    <property type="entry name" value="Ankyrin_rpt"/>
</dbReference>
<feature type="domain" description="GPI inositol-deacylase winged helix" evidence="3">
    <location>
        <begin position="538"/>
        <end position="617"/>
    </location>
</feature>
<dbReference type="InterPro" id="IPR054471">
    <property type="entry name" value="GPIID_WHD"/>
</dbReference>
<dbReference type="Pfam" id="PF24883">
    <property type="entry name" value="NPHP3_N"/>
    <property type="match status" value="1"/>
</dbReference>
<organism evidence="5 6">
    <name type="scientific">Aspergillus mulundensis</name>
    <dbReference type="NCBI Taxonomy" id="1810919"/>
    <lineage>
        <taxon>Eukaryota</taxon>
        <taxon>Fungi</taxon>
        <taxon>Dikarya</taxon>
        <taxon>Ascomycota</taxon>
        <taxon>Pezizomycotina</taxon>
        <taxon>Eurotiomycetes</taxon>
        <taxon>Eurotiomycetidae</taxon>
        <taxon>Eurotiales</taxon>
        <taxon>Aspergillaceae</taxon>
        <taxon>Aspergillus</taxon>
        <taxon>Aspergillus subgen. Nidulantes</taxon>
    </lineage>
</organism>
<sequence>MATALVQSARLKPEIRLGQAISQFQADLSSADKATFRSHQTTTMKKPPSISDVMQVTAEINQRGVRCFGTRVTTFLQAVQNFAALGDTVIGGTQNLLACGVWSLVRMTLLAMVNYNAYFERLTSMLMKIGRSAPRYESLALIYPNSKTLQSSMMEYFIVVVQLCHHTLRLSQKPAFKQWTSTLNDSTMDGFQSELELWATSIKEEVTTLMAKELALESQDRTWFKSQIVRHFDSKSQVKELRAKQRILDACSTYDYESAWRAIRKFGNVSLLTGSTYTTWKGHDRGCTLLCTGKLGSGKSVVLANIIDDLNLPGNTTPVAYFFCQHDAEESLTARAVIGSLARQLLHPLIDDLDRASGQVPQNGRMTVDNLISLLKDTLQQGYHAFFILDGLGHCDPGERDAIIHSLHVLQETISLSVCISGRLETSEILKDVSDKLCNVTSLPMPVENPDIHEFVNAELQRCLESRKLVIGDPLLILEIQQGLTSKAQGMFLWVALQIKALCLERTDADIRHALDNLPSSLSEIYNLILIKAGVTNMNHQRRILELVVAACRPLTMEEMREALSVVPGSPVWDPRALPNDVYSTMSCCGGVLTVDEDSSSIQMVHHSVRAFLQSDYRGHGREAFTLDGATQNMAEIVLTYLNYKEFSKQVASLKALKIHTESVKSSVVAAVADSFGHGRSQKLALKLLQRRKMGDIDVGPTLLQYVGQNQGNTVTPLAFHRYADAWWTSHIWHLDLENPSTHDLLGRLLDMVDIDKVDDDGRTSLSHAAERGRTAMVDILLTHGASHTPDSRLMTPLHWAIEADNVRVADSLLGSATVQANLANISGQTPLMLAVSLSRLQTAGTLIKCPLVDVNCRDSNGDTMLMSAIARGCDYVVDLLLSTNRTDLKAVTFQRNTALHIAAKHGLKTRQIDGIIDMLGNSPVIAMNEDDQTPIWIASFHGRRQMVECFIRRTEARIDLLDSDGYSPVWIAAQRGHDQVVDVLTSIWSWRVRDEKDISETQAMITYTSNKVNRSSESPLWIAASKGHEKVVEVLVKVPGINPNLANNDKATPLWVAAAKGHEKVVKVLVDVPGINLNKPNKQGNTPLLIAAARGHNEVIKLLVDVPGIDLNHPNKRGYTPLWIAAAKNHVGVVNILISCPAVVLQSNHKDKLGVTPLAAAVEMGNTEVVDILTAAQPWFSS</sequence>
<keyword evidence="6" id="KW-1185">Reference proteome</keyword>
<evidence type="ECO:0000313" key="5">
    <source>
        <dbReference type="EMBL" id="RDW84032.1"/>
    </source>
</evidence>
<dbReference type="PANTHER" id="PTHR10039">
    <property type="entry name" value="AMELOGENIN"/>
    <property type="match status" value="1"/>
</dbReference>
<feature type="domain" description="Nephrocystin 3-like N-terminal" evidence="4">
    <location>
        <begin position="271"/>
        <end position="423"/>
    </location>
</feature>
<evidence type="ECO:0000313" key="6">
    <source>
        <dbReference type="Proteomes" id="UP000256690"/>
    </source>
</evidence>
<accession>A0A3D8SCG2</accession>
<dbReference type="Pfam" id="PF00023">
    <property type="entry name" value="Ank"/>
    <property type="match status" value="1"/>
</dbReference>
<keyword evidence="2" id="KW-0040">ANK repeat</keyword>
<evidence type="ECO:0000256" key="1">
    <source>
        <dbReference type="ARBA" id="ARBA00022737"/>
    </source>
</evidence>
<dbReference type="RefSeq" id="XP_026605370.1">
    <property type="nucleotide sequence ID" value="XM_026746374.1"/>
</dbReference>
<dbReference type="AlphaFoldDB" id="A0A3D8SCG2"/>
<proteinExistence type="predicted"/>
<dbReference type="Proteomes" id="UP000256690">
    <property type="component" value="Unassembled WGS sequence"/>
</dbReference>
<dbReference type="OrthoDB" id="7464126at2759"/>
<evidence type="ECO:0000259" key="3">
    <source>
        <dbReference type="Pfam" id="PF22939"/>
    </source>
</evidence>
<keyword evidence="1" id="KW-0677">Repeat</keyword>
<dbReference type="InterPro" id="IPR056884">
    <property type="entry name" value="NPHP3-like_N"/>
</dbReference>
<evidence type="ECO:0000259" key="4">
    <source>
        <dbReference type="Pfam" id="PF24883"/>
    </source>
</evidence>
<dbReference type="Gene3D" id="3.40.50.300">
    <property type="entry name" value="P-loop containing nucleotide triphosphate hydrolases"/>
    <property type="match status" value="1"/>
</dbReference>
<dbReference type="InterPro" id="IPR036770">
    <property type="entry name" value="Ankyrin_rpt-contain_sf"/>
</dbReference>
<dbReference type="STRING" id="1810919.A0A3D8SCG2"/>
<dbReference type="PANTHER" id="PTHR10039:SF10">
    <property type="entry name" value="NACHT DOMAIN-CONTAINING PROTEIN"/>
    <property type="match status" value="1"/>
</dbReference>
<name>A0A3D8SCG2_9EURO</name>
<dbReference type="SUPFAM" id="SSF48403">
    <property type="entry name" value="Ankyrin repeat"/>
    <property type="match status" value="2"/>
</dbReference>
<gene>
    <name evidence="5" type="ORF">DSM5745_04358</name>
</gene>
<feature type="repeat" description="ANK" evidence="2">
    <location>
        <begin position="761"/>
        <end position="793"/>
    </location>
</feature>